<sequence>MAHSVFLDAIWSTRMSPGGCAACELADVTALLHLSVASDFLSMLIFLWANLLCSTDCARRRSHLPVPMFASSTGSFGPRSVPRALSGGVLAPEGPAQLSFPLGSTIGVHSYYATPARTGSSPALDKHLRVGNGSLWERKANTEAAWFSRNQ</sequence>
<gene>
    <name evidence="2" type="ORF">DFH07DRAFT_777220</name>
</gene>
<dbReference type="AlphaFoldDB" id="A0AAD7N3J2"/>
<organism evidence="2 3">
    <name type="scientific">Mycena maculata</name>
    <dbReference type="NCBI Taxonomy" id="230809"/>
    <lineage>
        <taxon>Eukaryota</taxon>
        <taxon>Fungi</taxon>
        <taxon>Dikarya</taxon>
        <taxon>Basidiomycota</taxon>
        <taxon>Agaricomycotina</taxon>
        <taxon>Agaricomycetes</taxon>
        <taxon>Agaricomycetidae</taxon>
        <taxon>Agaricales</taxon>
        <taxon>Marasmiineae</taxon>
        <taxon>Mycenaceae</taxon>
        <taxon>Mycena</taxon>
    </lineage>
</organism>
<feature type="transmembrane region" description="Helical" evidence="1">
    <location>
        <begin position="32"/>
        <end position="53"/>
    </location>
</feature>
<keyword evidence="1" id="KW-1133">Transmembrane helix</keyword>
<keyword evidence="3" id="KW-1185">Reference proteome</keyword>
<evidence type="ECO:0000313" key="3">
    <source>
        <dbReference type="Proteomes" id="UP001215280"/>
    </source>
</evidence>
<dbReference type="Proteomes" id="UP001215280">
    <property type="component" value="Unassembled WGS sequence"/>
</dbReference>
<name>A0AAD7N3J2_9AGAR</name>
<evidence type="ECO:0000256" key="1">
    <source>
        <dbReference type="SAM" id="Phobius"/>
    </source>
</evidence>
<proteinExistence type="predicted"/>
<accession>A0AAD7N3J2</accession>
<keyword evidence="1" id="KW-0472">Membrane</keyword>
<protein>
    <submittedName>
        <fullName evidence="2">Uncharacterized protein</fullName>
    </submittedName>
</protein>
<dbReference type="EMBL" id="JARJLG010000109">
    <property type="protein sequence ID" value="KAJ7744065.1"/>
    <property type="molecule type" value="Genomic_DNA"/>
</dbReference>
<keyword evidence="1" id="KW-0812">Transmembrane</keyword>
<reference evidence="2" key="1">
    <citation type="submission" date="2023-03" db="EMBL/GenBank/DDBJ databases">
        <title>Massive genome expansion in bonnet fungi (Mycena s.s.) driven by repeated elements and novel gene families across ecological guilds.</title>
        <authorList>
            <consortium name="Lawrence Berkeley National Laboratory"/>
            <person name="Harder C.B."/>
            <person name="Miyauchi S."/>
            <person name="Viragh M."/>
            <person name="Kuo A."/>
            <person name="Thoen E."/>
            <person name="Andreopoulos B."/>
            <person name="Lu D."/>
            <person name="Skrede I."/>
            <person name="Drula E."/>
            <person name="Henrissat B."/>
            <person name="Morin E."/>
            <person name="Kohler A."/>
            <person name="Barry K."/>
            <person name="LaButti K."/>
            <person name="Morin E."/>
            <person name="Salamov A."/>
            <person name="Lipzen A."/>
            <person name="Mereny Z."/>
            <person name="Hegedus B."/>
            <person name="Baldrian P."/>
            <person name="Stursova M."/>
            <person name="Weitz H."/>
            <person name="Taylor A."/>
            <person name="Grigoriev I.V."/>
            <person name="Nagy L.G."/>
            <person name="Martin F."/>
            <person name="Kauserud H."/>
        </authorList>
    </citation>
    <scope>NUCLEOTIDE SEQUENCE</scope>
    <source>
        <strain evidence="2">CBHHK188m</strain>
    </source>
</reference>
<evidence type="ECO:0000313" key="2">
    <source>
        <dbReference type="EMBL" id="KAJ7744065.1"/>
    </source>
</evidence>
<comment type="caution">
    <text evidence="2">The sequence shown here is derived from an EMBL/GenBank/DDBJ whole genome shotgun (WGS) entry which is preliminary data.</text>
</comment>